<comment type="caution">
    <text evidence="1">The sequence shown here is derived from an EMBL/GenBank/DDBJ whole genome shotgun (WGS) entry which is preliminary data.</text>
</comment>
<feature type="non-terminal residue" evidence="1">
    <location>
        <position position="1"/>
    </location>
</feature>
<gene>
    <name evidence="1" type="ORF">LCGC14_1516470</name>
</gene>
<accession>A0A0F9IZY2</accession>
<reference evidence="1" key="1">
    <citation type="journal article" date="2015" name="Nature">
        <title>Complex archaea that bridge the gap between prokaryotes and eukaryotes.</title>
        <authorList>
            <person name="Spang A."/>
            <person name="Saw J.H."/>
            <person name="Jorgensen S.L."/>
            <person name="Zaremba-Niedzwiedzka K."/>
            <person name="Martijn J."/>
            <person name="Lind A.E."/>
            <person name="van Eijk R."/>
            <person name="Schleper C."/>
            <person name="Guy L."/>
            <person name="Ettema T.J."/>
        </authorList>
    </citation>
    <scope>NUCLEOTIDE SEQUENCE</scope>
</reference>
<evidence type="ECO:0000313" key="1">
    <source>
        <dbReference type="EMBL" id="KKM62949.1"/>
    </source>
</evidence>
<dbReference type="EMBL" id="LAZR01011194">
    <property type="protein sequence ID" value="KKM62949.1"/>
    <property type="molecule type" value="Genomic_DNA"/>
</dbReference>
<proteinExistence type="predicted"/>
<name>A0A0F9IZY2_9ZZZZ</name>
<sequence>FYPQHGAVGQLEKSLLPAAIVALPFVRGRTPALLGKRVPGELQMTRSGSSVIPIRSISPDEWTQHGFQPLTFESALANVMEARRRYRPPKTGVRLTSKGKVLAVRLVIGGLAASTVASWGHKRKMEERVGLKKPLSTGGHALRAVMLGPAYHTGRGAAENKKLPPKKWVGKAAHQGKLLESKGYELLLEPMEELVYEKGFQYGLRSFLRRHHVGARLKRGALPAALSGLVLEGLRRAHTEFGIPSTTVDLVPVQRTSLSGAFSQFSNMELAGFRTALSNKIPEVDDATVNEIRKQIGKINVEIISRRAV</sequence>
<protein>
    <submittedName>
        <fullName evidence="1">Uncharacterized protein</fullName>
    </submittedName>
</protein>
<organism evidence="1">
    <name type="scientific">marine sediment metagenome</name>
    <dbReference type="NCBI Taxonomy" id="412755"/>
    <lineage>
        <taxon>unclassified sequences</taxon>
        <taxon>metagenomes</taxon>
        <taxon>ecological metagenomes</taxon>
    </lineage>
</organism>
<dbReference type="AlphaFoldDB" id="A0A0F9IZY2"/>